<organism evidence="1 2">
    <name type="scientific">Necator americanus</name>
    <name type="common">Human hookworm</name>
    <dbReference type="NCBI Taxonomy" id="51031"/>
    <lineage>
        <taxon>Eukaryota</taxon>
        <taxon>Metazoa</taxon>
        <taxon>Ecdysozoa</taxon>
        <taxon>Nematoda</taxon>
        <taxon>Chromadorea</taxon>
        <taxon>Rhabditida</taxon>
        <taxon>Rhabditina</taxon>
        <taxon>Rhabditomorpha</taxon>
        <taxon>Strongyloidea</taxon>
        <taxon>Ancylostomatidae</taxon>
        <taxon>Bunostominae</taxon>
        <taxon>Necator</taxon>
    </lineage>
</organism>
<sequence length="115" mass="12682">MSASLQESRIGGRPVICIENYTIYCGDADERKGSFEDLKVKRQAPSALGLVHIDRPRYAVNEEPPTNFAIDDIMRRVVDQCPACIVLAPSGCPLADLGYADNVVTFVPITDKTRR</sequence>
<protein>
    <submittedName>
        <fullName evidence="1">Uncharacterized protein</fullName>
    </submittedName>
</protein>
<dbReference type="EMBL" id="JAVFWL010000006">
    <property type="protein sequence ID" value="KAK6760332.1"/>
    <property type="molecule type" value="Genomic_DNA"/>
</dbReference>
<evidence type="ECO:0000313" key="1">
    <source>
        <dbReference type="EMBL" id="KAK6760332.1"/>
    </source>
</evidence>
<accession>A0ABR1ECB8</accession>
<dbReference type="Proteomes" id="UP001303046">
    <property type="component" value="Unassembled WGS sequence"/>
</dbReference>
<gene>
    <name evidence="1" type="primary">Necator_chrX.g21868</name>
    <name evidence="1" type="ORF">RB195_021707</name>
</gene>
<keyword evidence="2" id="KW-1185">Reference proteome</keyword>
<reference evidence="1 2" key="1">
    <citation type="submission" date="2023-08" db="EMBL/GenBank/DDBJ databases">
        <title>A Necator americanus chromosomal reference genome.</title>
        <authorList>
            <person name="Ilik V."/>
            <person name="Petrzelkova K.J."/>
            <person name="Pardy F."/>
            <person name="Fuh T."/>
            <person name="Niatou-Singa F.S."/>
            <person name="Gouil Q."/>
            <person name="Baker L."/>
            <person name="Ritchie M.E."/>
            <person name="Jex A.R."/>
            <person name="Gazzola D."/>
            <person name="Li H."/>
            <person name="Toshio Fujiwara R."/>
            <person name="Zhan B."/>
            <person name="Aroian R.V."/>
            <person name="Pafco B."/>
            <person name="Schwarz E.M."/>
        </authorList>
    </citation>
    <scope>NUCLEOTIDE SEQUENCE [LARGE SCALE GENOMIC DNA]</scope>
    <source>
        <strain evidence="1 2">Aroian</strain>
        <tissue evidence="1">Whole animal</tissue>
    </source>
</reference>
<comment type="caution">
    <text evidence="1">The sequence shown here is derived from an EMBL/GenBank/DDBJ whole genome shotgun (WGS) entry which is preliminary data.</text>
</comment>
<proteinExistence type="predicted"/>
<evidence type="ECO:0000313" key="2">
    <source>
        <dbReference type="Proteomes" id="UP001303046"/>
    </source>
</evidence>
<name>A0ABR1ECB8_NECAM</name>